<keyword evidence="2 4" id="KW-0238">DNA-binding</keyword>
<evidence type="ECO:0000256" key="4">
    <source>
        <dbReference type="RuleBase" id="RU365058"/>
    </source>
</evidence>
<sequence>MKKALGLKSPGSGSKKSLGSGGSGLGPRKPKRVMTVGELMRIQMGISDAMDSRVMRALLGISAAQFYDGETVYILGLLEKSRMRYVKASFKLYFVEKCSLARQSGSRKKHGLSLANWSHNESVCHRRAGKSLVGMAEVEAAIQEMFQAPHIQVMKTSSRLSKIFLTAMVYELYKTGMGETTFEKLAMTVSCLCTSNGEAFPGHDMLLKIGQATLTRSEVNINHSQGKVLPSVRVSYPGLLLKPDEPNLIIMAKPAGDPSKIDQPAGMDED</sequence>
<reference evidence="6 7" key="1">
    <citation type="submission" date="2020-05" db="EMBL/GenBank/DDBJ databases">
        <authorList>
            <person name="Campoy J."/>
            <person name="Schneeberger K."/>
            <person name="Spophaly S."/>
        </authorList>
    </citation>
    <scope>NUCLEOTIDE SEQUENCE [LARGE SCALE GENOMIC DNA]</scope>
    <source>
        <strain evidence="6">PruArmRojPasFocal</strain>
    </source>
</reference>
<feature type="region of interest" description="Disordered" evidence="5">
    <location>
        <begin position="1"/>
        <end position="30"/>
    </location>
</feature>
<keyword evidence="4" id="KW-0235">DNA replication</keyword>
<evidence type="ECO:0000256" key="5">
    <source>
        <dbReference type="SAM" id="MobiDB-lite"/>
    </source>
</evidence>
<dbReference type="GO" id="GO:0005664">
    <property type="term" value="C:nuclear origin of replication recognition complex"/>
    <property type="evidence" value="ECO:0007669"/>
    <property type="project" value="TreeGrafter"/>
</dbReference>
<name>A0A6J5VCZ7_PRUAR</name>
<proteinExistence type="inferred from homology"/>
<comment type="subunit">
    <text evidence="4">Component of the origin recognition complex (ORC) composed of at least ORC1, ORC2, ORC3, ORC4, ORC5 and ORC6. ORC is regulated in a cell-cycle and development dependent manner. It is sequentially assembled at the exit from anaphase of mitosis and disassembled as cells enter S phase. Binds unmodified and methylated histone H3.</text>
</comment>
<dbReference type="PANTHER" id="PTHR10763">
    <property type="entry name" value="CELL DIVISION CONTROL PROTEIN 6-RELATED"/>
    <property type="match status" value="1"/>
</dbReference>
<comment type="function">
    <text evidence="4">Component of the origin recognition complex (ORC) that binds origins of replication. DNA-binding is ATP-dependent, however specific DNA sequences that define origins of replication have not been identified so far. ORC is required to assemble the pre-replication complex necessary to initiate DNA replication.</text>
</comment>
<dbReference type="AlphaFoldDB" id="A0A6J5VCZ7"/>
<organism evidence="6 7">
    <name type="scientific">Prunus armeniaca</name>
    <name type="common">Apricot</name>
    <name type="synonym">Armeniaca vulgaris</name>
    <dbReference type="NCBI Taxonomy" id="36596"/>
    <lineage>
        <taxon>Eukaryota</taxon>
        <taxon>Viridiplantae</taxon>
        <taxon>Streptophyta</taxon>
        <taxon>Embryophyta</taxon>
        <taxon>Tracheophyta</taxon>
        <taxon>Spermatophyta</taxon>
        <taxon>Magnoliopsida</taxon>
        <taxon>eudicotyledons</taxon>
        <taxon>Gunneridae</taxon>
        <taxon>Pentapetalae</taxon>
        <taxon>rosids</taxon>
        <taxon>fabids</taxon>
        <taxon>Rosales</taxon>
        <taxon>Rosaceae</taxon>
        <taxon>Amygdaloideae</taxon>
        <taxon>Amygdaleae</taxon>
        <taxon>Prunus</taxon>
    </lineage>
</organism>
<keyword evidence="4" id="KW-0067">ATP-binding</keyword>
<dbReference type="GO" id="GO:0003688">
    <property type="term" value="F:DNA replication origin binding"/>
    <property type="evidence" value="ECO:0007669"/>
    <property type="project" value="TreeGrafter"/>
</dbReference>
<evidence type="ECO:0000256" key="3">
    <source>
        <dbReference type="ARBA" id="ARBA00023242"/>
    </source>
</evidence>
<keyword evidence="4" id="KW-0547">Nucleotide-binding</keyword>
<feature type="compositionally biased region" description="Low complexity" evidence="5">
    <location>
        <begin position="1"/>
        <end position="18"/>
    </location>
</feature>
<dbReference type="PANTHER" id="PTHR10763:SF23">
    <property type="entry name" value="ORIGIN RECOGNITION COMPLEX SUBUNIT 1"/>
    <property type="match status" value="1"/>
</dbReference>
<gene>
    <name evidence="6" type="ORF">CURHAP_LOCUS42479</name>
</gene>
<dbReference type="GO" id="GO:0005524">
    <property type="term" value="F:ATP binding"/>
    <property type="evidence" value="ECO:0007669"/>
    <property type="project" value="UniProtKB-KW"/>
</dbReference>
<evidence type="ECO:0000256" key="2">
    <source>
        <dbReference type="ARBA" id="ARBA00023125"/>
    </source>
</evidence>
<dbReference type="InterPro" id="IPR050311">
    <property type="entry name" value="ORC1/CDC6"/>
</dbReference>
<dbReference type="GO" id="GO:0006270">
    <property type="term" value="P:DNA replication initiation"/>
    <property type="evidence" value="ECO:0007669"/>
    <property type="project" value="TreeGrafter"/>
</dbReference>
<evidence type="ECO:0000256" key="1">
    <source>
        <dbReference type="ARBA" id="ARBA00004123"/>
    </source>
</evidence>
<comment type="subcellular location">
    <subcellularLocation>
        <location evidence="1 4">Nucleus</location>
    </subcellularLocation>
</comment>
<dbReference type="EMBL" id="CAEKDK010000007">
    <property type="protein sequence ID" value="CAB4286023.1"/>
    <property type="molecule type" value="Genomic_DNA"/>
</dbReference>
<protein>
    <recommendedName>
        <fullName evidence="4">Origin recognition complex subunit 1</fullName>
    </recommendedName>
</protein>
<keyword evidence="3 4" id="KW-0539">Nucleus</keyword>
<evidence type="ECO:0000313" key="6">
    <source>
        <dbReference type="EMBL" id="CAB4286023.1"/>
    </source>
</evidence>
<evidence type="ECO:0000313" key="7">
    <source>
        <dbReference type="Proteomes" id="UP000507222"/>
    </source>
</evidence>
<comment type="similarity">
    <text evidence="4">Belongs to the ORC1 family.</text>
</comment>
<dbReference type="GO" id="GO:0033314">
    <property type="term" value="P:mitotic DNA replication checkpoint signaling"/>
    <property type="evidence" value="ECO:0007669"/>
    <property type="project" value="TreeGrafter"/>
</dbReference>
<dbReference type="Proteomes" id="UP000507222">
    <property type="component" value="Unassembled WGS sequence"/>
</dbReference>
<accession>A0A6J5VCZ7</accession>